<dbReference type="STRING" id="59895.A0A124SFW0"/>
<proteinExistence type="predicted"/>
<dbReference type="EMBL" id="LEKV01002043">
    <property type="protein sequence ID" value="KVI04472.1"/>
    <property type="molecule type" value="Genomic_DNA"/>
</dbReference>
<dbReference type="PANTHER" id="PTHR47718">
    <property type="entry name" value="OS01G0519700 PROTEIN"/>
    <property type="match status" value="1"/>
</dbReference>
<reference evidence="2 3" key="1">
    <citation type="journal article" date="2016" name="Sci. Rep.">
        <title>The genome sequence of the outbreeding globe artichoke constructed de novo incorporating a phase-aware low-pass sequencing strategy of F1 progeny.</title>
        <authorList>
            <person name="Scaglione D."/>
            <person name="Reyes-Chin-Wo S."/>
            <person name="Acquadro A."/>
            <person name="Froenicke L."/>
            <person name="Portis E."/>
            <person name="Beitel C."/>
            <person name="Tirone M."/>
            <person name="Mauro R."/>
            <person name="Lo Monaco A."/>
            <person name="Mauromicale G."/>
            <person name="Faccioli P."/>
            <person name="Cattivelli L."/>
            <person name="Rieseberg L."/>
            <person name="Michelmore R."/>
            <person name="Lanteri S."/>
        </authorList>
    </citation>
    <scope>NUCLEOTIDE SEQUENCE [LARGE SCALE GENOMIC DNA]</scope>
    <source>
        <strain evidence="2">2C</strain>
    </source>
</reference>
<keyword evidence="3" id="KW-1185">Reference proteome</keyword>
<evidence type="ECO:0000313" key="3">
    <source>
        <dbReference type="Proteomes" id="UP000243975"/>
    </source>
</evidence>
<accession>A0A124SFW0</accession>
<organism evidence="2 3">
    <name type="scientific">Cynara cardunculus var. scolymus</name>
    <name type="common">Globe artichoke</name>
    <name type="synonym">Cynara scolymus</name>
    <dbReference type="NCBI Taxonomy" id="59895"/>
    <lineage>
        <taxon>Eukaryota</taxon>
        <taxon>Viridiplantae</taxon>
        <taxon>Streptophyta</taxon>
        <taxon>Embryophyta</taxon>
        <taxon>Tracheophyta</taxon>
        <taxon>Spermatophyta</taxon>
        <taxon>Magnoliopsida</taxon>
        <taxon>eudicotyledons</taxon>
        <taxon>Gunneridae</taxon>
        <taxon>Pentapetalae</taxon>
        <taxon>asterids</taxon>
        <taxon>campanulids</taxon>
        <taxon>Asterales</taxon>
        <taxon>Asteraceae</taxon>
        <taxon>Carduoideae</taxon>
        <taxon>Cardueae</taxon>
        <taxon>Carduinae</taxon>
        <taxon>Cynara</taxon>
    </lineage>
</organism>
<comment type="caution">
    <text evidence="2">The sequence shown here is derived from an EMBL/GenBank/DDBJ whole genome shotgun (WGS) entry which is preliminary data.</text>
</comment>
<dbReference type="AlphaFoldDB" id="A0A124SFW0"/>
<name>A0A124SFW0_CYNCS</name>
<keyword evidence="1" id="KW-1133">Transmembrane helix</keyword>
<evidence type="ECO:0000256" key="1">
    <source>
        <dbReference type="SAM" id="Phobius"/>
    </source>
</evidence>
<dbReference type="PANTHER" id="PTHR47718:SF12">
    <property type="entry name" value="PROTEIN FAR1-RELATED SEQUENCE"/>
    <property type="match status" value="1"/>
</dbReference>
<evidence type="ECO:0000313" key="2">
    <source>
        <dbReference type="EMBL" id="KVI04472.1"/>
    </source>
</evidence>
<dbReference type="Proteomes" id="UP000243975">
    <property type="component" value="Unassembled WGS sequence"/>
</dbReference>
<keyword evidence="1" id="KW-0472">Membrane</keyword>
<keyword evidence="1" id="KW-0812">Transmembrane</keyword>
<protein>
    <submittedName>
        <fullName evidence="2">Uncharacterized protein</fullName>
    </submittedName>
</protein>
<feature type="transmembrane region" description="Helical" evidence="1">
    <location>
        <begin position="204"/>
        <end position="224"/>
    </location>
</feature>
<gene>
    <name evidence="2" type="ORF">Ccrd_017211</name>
</gene>
<dbReference type="Gramene" id="KVI04472">
    <property type="protein sequence ID" value="KVI04472"/>
    <property type="gene ID" value="Ccrd_017211"/>
</dbReference>
<sequence length="227" mass="27467">MIFRIVKDEDLLNNTTFKKQFFKLVWNIHISPYEFESRWMIRIEAFSLQDHSWLKDMFVLRSQWIPAYLKELLMCCLMKTTSRLESVNLFFNSFSNIGNNLFQFMLGFEFALEKQLREQHFLDYHMRTTLPKWLNYNKLERHACEAYTHSVFFEVQTELHRVAWTCSINSVNADEEVGTYLIEHLNKRDEKIEEYKVVCNLKELTLFVVAIILVDMIIYADMFLKYY</sequence>